<dbReference type="Proteomes" id="UP000625976">
    <property type="component" value="Unassembled WGS sequence"/>
</dbReference>
<accession>A0A917LLR9</accession>
<evidence type="ECO:0000313" key="1">
    <source>
        <dbReference type="EMBL" id="GGG40671.1"/>
    </source>
</evidence>
<reference evidence="1" key="1">
    <citation type="journal article" date="2014" name="Int. J. Syst. Evol. Microbiol.">
        <title>Complete genome sequence of Corynebacterium casei LMG S-19264T (=DSM 44701T), isolated from a smear-ripened cheese.</title>
        <authorList>
            <consortium name="US DOE Joint Genome Institute (JGI-PGF)"/>
            <person name="Walter F."/>
            <person name="Albersmeier A."/>
            <person name="Kalinowski J."/>
            <person name="Ruckert C."/>
        </authorList>
    </citation>
    <scope>NUCLEOTIDE SEQUENCE</scope>
    <source>
        <strain evidence="1">CGMCC 1.12751</strain>
    </source>
</reference>
<dbReference type="EMBL" id="BMFQ01000001">
    <property type="protein sequence ID" value="GGG40671.1"/>
    <property type="molecule type" value="Genomic_DNA"/>
</dbReference>
<dbReference type="RefSeq" id="WP_188462504.1">
    <property type="nucleotide sequence ID" value="NZ_BMFQ01000001.1"/>
</dbReference>
<proteinExistence type="predicted"/>
<sequence>MKNLLAIFTLILLTIGCSSDDNSENGDEVTDTRYKLIFETDGSGAIIGDDSNMVIKRLFKYGYHVTFNFYFNETTNNFYFSSLSDTSNDLVFHKANVLDILNSDEYHYPTQEIPILISDQEHLEKAVIDNNENIYLVLEDNQSSHIYFRKIISNQIVENINLSAIYGFNGYLDIFYLDKLNQLVILDEETNQINGVIIDLDTNAMTQISLPSNLNIFNIISSNSEIYIISRREINFEVFEYLYDIHGNQISTLSDFIGGSAIGYDSEDSRFEYIYRGDGRNEAGIINIQTGELDKSSINGEPGFHSSNLFFFNN</sequence>
<dbReference type="AlphaFoldDB" id="A0A917LLR9"/>
<name>A0A917LLR9_9FLAO</name>
<dbReference type="PROSITE" id="PS51257">
    <property type="entry name" value="PROKAR_LIPOPROTEIN"/>
    <property type="match status" value="1"/>
</dbReference>
<organism evidence="1 2">
    <name type="scientific">Bizionia arctica</name>
    <dbReference type="NCBI Taxonomy" id="1495645"/>
    <lineage>
        <taxon>Bacteria</taxon>
        <taxon>Pseudomonadati</taxon>
        <taxon>Bacteroidota</taxon>
        <taxon>Flavobacteriia</taxon>
        <taxon>Flavobacteriales</taxon>
        <taxon>Flavobacteriaceae</taxon>
        <taxon>Bizionia</taxon>
    </lineage>
</organism>
<gene>
    <name evidence="1" type="ORF">GCM10010976_10360</name>
</gene>
<protein>
    <submittedName>
        <fullName evidence="1">Uncharacterized protein</fullName>
    </submittedName>
</protein>
<comment type="caution">
    <text evidence="1">The sequence shown here is derived from an EMBL/GenBank/DDBJ whole genome shotgun (WGS) entry which is preliminary data.</text>
</comment>
<reference evidence="1" key="2">
    <citation type="submission" date="2020-09" db="EMBL/GenBank/DDBJ databases">
        <authorList>
            <person name="Sun Q."/>
            <person name="Zhou Y."/>
        </authorList>
    </citation>
    <scope>NUCLEOTIDE SEQUENCE</scope>
    <source>
        <strain evidence="1">CGMCC 1.12751</strain>
    </source>
</reference>
<keyword evidence="2" id="KW-1185">Reference proteome</keyword>
<evidence type="ECO:0000313" key="2">
    <source>
        <dbReference type="Proteomes" id="UP000625976"/>
    </source>
</evidence>